<dbReference type="OrthoDB" id="8391094at2"/>
<protein>
    <submittedName>
        <fullName evidence="1">Uncharacterized protein</fullName>
    </submittedName>
</protein>
<proteinExistence type="predicted"/>
<evidence type="ECO:0000313" key="2">
    <source>
        <dbReference type="Proteomes" id="UP000046176"/>
    </source>
</evidence>
<name>A0A0T7FYU9_NEOGA</name>
<dbReference type="AlphaFoldDB" id="A0A0T7FYU9"/>
<organism evidence="1 2">
    <name type="scientific">Neorhizobium galegae bv. officinalis</name>
    <dbReference type="NCBI Taxonomy" id="323656"/>
    <lineage>
        <taxon>Bacteria</taxon>
        <taxon>Pseudomonadati</taxon>
        <taxon>Pseudomonadota</taxon>
        <taxon>Alphaproteobacteria</taxon>
        <taxon>Hyphomicrobiales</taxon>
        <taxon>Rhizobiaceae</taxon>
        <taxon>Rhizobium/Agrobacterium group</taxon>
        <taxon>Neorhizobium</taxon>
    </lineage>
</organism>
<dbReference type="EMBL" id="CCRH01000020">
    <property type="protein sequence ID" value="CDZ40203.1"/>
    <property type="molecule type" value="Genomic_DNA"/>
</dbReference>
<accession>A0A0T7FYU9</accession>
<dbReference type="Proteomes" id="UP000046176">
    <property type="component" value="Unassembled WGS sequence"/>
</dbReference>
<reference evidence="1 2" key="1">
    <citation type="submission" date="2014-08" db="EMBL/GenBank/DDBJ databases">
        <authorList>
            <person name="Chen Y.-H."/>
        </authorList>
    </citation>
    <scope>NUCLEOTIDE SEQUENCE [LARGE SCALE GENOMIC DNA]</scope>
</reference>
<dbReference type="RefSeq" id="WP_046669202.1">
    <property type="nucleotide sequence ID" value="NZ_CCRH01000020.1"/>
</dbReference>
<evidence type="ECO:0000313" key="1">
    <source>
        <dbReference type="EMBL" id="CDZ40203.1"/>
    </source>
</evidence>
<sequence>MRQFLETTFGPDELEILDIVLEEWRAQRGLPMDNPDVELAAAVMLNLFREGNRTIETLKAAAAEHRALSDL</sequence>
<gene>
    <name evidence="1" type="ORF">NGAL_HAMBI1145_52760</name>
</gene>